<gene>
    <name evidence="1" type="ORF">SAMN05216231_2742</name>
</gene>
<dbReference type="EMBL" id="FNKD01000003">
    <property type="protein sequence ID" value="SDQ84177.1"/>
    <property type="molecule type" value="Genomic_DNA"/>
</dbReference>
<protein>
    <submittedName>
        <fullName evidence="1">Uncharacterized protein</fullName>
    </submittedName>
</protein>
<name>A0A1H1E636_9BACI</name>
<evidence type="ECO:0000313" key="1">
    <source>
        <dbReference type="EMBL" id="SDQ84177.1"/>
    </source>
</evidence>
<dbReference type="Proteomes" id="UP000199444">
    <property type="component" value="Unassembled WGS sequence"/>
</dbReference>
<proteinExistence type="predicted"/>
<organism evidence="1 2">
    <name type="scientific">Virgibacillus salinus</name>
    <dbReference type="NCBI Taxonomy" id="553311"/>
    <lineage>
        <taxon>Bacteria</taxon>
        <taxon>Bacillati</taxon>
        <taxon>Bacillota</taxon>
        <taxon>Bacilli</taxon>
        <taxon>Bacillales</taxon>
        <taxon>Bacillaceae</taxon>
        <taxon>Virgibacillus</taxon>
    </lineage>
</organism>
<sequence>MSRKLQLAALTVIRKARRLRLGMKKVIIPSSRRRQGDYFFPWLLLTISNTSVANINISSRALSTGITRSTPFIRGFEVAK</sequence>
<evidence type="ECO:0000313" key="2">
    <source>
        <dbReference type="Proteomes" id="UP000199444"/>
    </source>
</evidence>
<reference evidence="1 2" key="1">
    <citation type="submission" date="2016-10" db="EMBL/GenBank/DDBJ databases">
        <authorList>
            <person name="de Groot N.N."/>
        </authorList>
    </citation>
    <scope>NUCLEOTIDE SEQUENCE [LARGE SCALE GENOMIC DNA]</scope>
    <source>
        <strain evidence="1 2">CGMCC 1.10449</strain>
    </source>
</reference>
<keyword evidence="2" id="KW-1185">Reference proteome</keyword>
<dbReference type="AlphaFoldDB" id="A0A1H1E636"/>
<accession>A0A1H1E636</accession>